<dbReference type="EMBL" id="JAUJEA010000006">
    <property type="protein sequence ID" value="MDN5202972.1"/>
    <property type="molecule type" value="Genomic_DNA"/>
</dbReference>
<comment type="similarity">
    <text evidence="1">Belongs to the AB hydrolase superfamily. AB hydrolase 4 family.</text>
</comment>
<feature type="domain" description="AB hydrolase-1" evidence="2">
    <location>
        <begin position="64"/>
        <end position="300"/>
    </location>
</feature>
<proteinExistence type="inferred from homology"/>
<dbReference type="PANTHER" id="PTHR10794:SF94">
    <property type="entry name" value="ESTERASE YHET-RELATED"/>
    <property type="match status" value="1"/>
</dbReference>
<keyword evidence="4" id="KW-1185">Reference proteome</keyword>
<dbReference type="InterPro" id="IPR000073">
    <property type="entry name" value="AB_hydrolase_1"/>
</dbReference>
<dbReference type="RefSeq" id="WP_346752996.1">
    <property type="nucleotide sequence ID" value="NZ_JAUJEA010000006.1"/>
</dbReference>
<sequence>MPLIVQSSYKKPPFYLPNKHFETIIPALFRRIKDVHYQRERIKTPDDDFLDLDWSKVTSKKLAVISHGLEGNSTRPYMKGMVRTFNSAGYDALAWNYRGCSEEMNKQKRFYHSGATDDLEVIIKHVSDQSYYDTIILVGFSLGGNITLKYLGEKGENVPKAIQRAIAFSVPLNLHTSCIKISEPSNFLYSRRFLNNLKSKVIIKSRLMPTEFKINGLKKIKTIREFDEHYTAPLHGFQNALHYYESCSSINFLKGITIPSLIVNAENDPFLSLDCYPEDELRSHPCVYFEKPKKGGHVGFSSGSDNGAYWSELRAVEFAEKAI</sequence>
<comment type="caution">
    <text evidence="3">The sequence shown here is derived from an EMBL/GenBank/DDBJ whole genome shotgun (WGS) entry which is preliminary data.</text>
</comment>
<evidence type="ECO:0000256" key="1">
    <source>
        <dbReference type="ARBA" id="ARBA00010884"/>
    </source>
</evidence>
<accession>A0ABT8KQE8</accession>
<dbReference type="SUPFAM" id="SSF53474">
    <property type="entry name" value="alpha/beta-Hydrolases"/>
    <property type="match status" value="1"/>
</dbReference>
<reference evidence="3" key="1">
    <citation type="submission" date="2023-06" db="EMBL/GenBank/DDBJ databases">
        <title>Genomic of Parafulvivirga corallium.</title>
        <authorList>
            <person name="Wang G."/>
        </authorList>
    </citation>
    <scope>NUCLEOTIDE SEQUENCE</scope>
    <source>
        <strain evidence="3">BMA10</strain>
    </source>
</reference>
<dbReference type="Proteomes" id="UP001172082">
    <property type="component" value="Unassembled WGS sequence"/>
</dbReference>
<evidence type="ECO:0000313" key="3">
    <source>
        <dbReference type="EMBL" id="MDN5202972.1"/>
    </source>
</evidence>
<dbReference type="PANTHER" id="PTHR10794">
    <property type="entry name" value="ABHYDROLASE DOMAIN-CONTAINING PROTEIN"/>
    <property type="match status" value="1"/>
</dbReference>
<dbReference type="GO" id="GO:0016787">
    <property type="term" value="F:hydrolase activity"/>
    <property type="evidence" value="ECO:0007669"/>
    <property type="project" value="UniProtKB-KW"/>
</dbReference>
<evidence type="ECO:0000259" key="2">
    <source>
        <dbReference type="Pfam" id="PF00561"/>
    </source>
</evidence>
<dbReference type="InterPro" id="IPR050960">
    <property type="entry name" value="AB_hydrolase_4_sf"/>
</dbReference>
<organism evidence="3 4">
    <name type="scientific">Splendidivirga corallicola</name>
    <dbReference type="NCBI Taxonomy" id="3051826"/>
    <lineage>
        <taxon>Bacteria</taxon>
        <taxon>Pseudomonadati</taxon>
        <taxon>Bacteroidota</taxon>
        <taxon>Cytophagia</taxon>
        <taxon>Cytophagales</taxon>
        <taxon>Splendidivirgaceae</taxon>
        <taxon>Splendidivirga</taxon>
    </lineage>
</organism>
<dbReference type="Pfam" id="PF00561">
    <property type="entry name" value="Abhydrolase_1"/>
    <property type="match status" value="1"/>
</dbReference>
<gene>
    <name evidence="3" type="ORF">QQ008_16400</name>
</gene>
<evidence type="ECO:0000313" key="4">
    <source>
        <dbReference type="Proteomes" id="UP001172082"/>
    </source>
</evidence>
<name>A0ABT8KQE8_9BACT</name>
<dbReference type="InterPro" id="IPR029058">
    <property type="entry name" value="AB_hydrolase_fold"/>
</dbReference>
<protein>
    <submittedName>
        <fullName evidence="3">Alpha/beta fold hydrolase</fullName>
    </submittedName>
</protein>
<dbReference type="Gene3D" id="3.40.50.1820">
    <property type="entry name" value="alpha/beta hydrolase"/>
    <property type="match status" value="1"/>
</dbReference>
<dbReference type="PIRSF" id="PIRSF005211">
    <property type="entry name" value="Ab_hydro_YheT"/>
    <property type="match status" value="1"/>
</dbReference>
<dbReference type="InterPro" id="IPR012020">
    <property type="entry name" value="ABHD4"/>
</dbReference>
<keyword evidence="3" id="KW-0378">Hydrolase</keyword>